<sequence>MDKKIYNKQPAVCNCLNLRRASQAITEGYDEFLKLIKEQGFITDIAAKGTRNRQLTLTNKGVETFEKAGQLWSEAQNYIEKYLVKDDMSTLTILHSKIEALVP</sequence>
<accession>A0A841KLP2</accession>
<comment type="caution">
    <text evidence="1">The sequence shown here is derived from an EMBL/GenBank/DDBJ whole genome shotgun (WGS) entry which is preliminary data.</text>
</comment>
<dbReference type="RefSeq" id="WP_184307602.1">
    <property type="nucleotide sequence ID" value="NZ_JACHEN010000001.1"/>
</dbReference>
<name>A0A841KLP2_9FIRM</name>
<dbReference type="Proteomes" id="UP000579281">
    <property type="component" value="Unassembled WGS sequence"/>
</dbReference>
<proteinExistence type="predicted"/>
<evidence type="ECO:0000313" key="1">
    <source>
        <dbReference type="EMBL" id="MBB6214326.1"/>
    </source>
</evidence>
<evidence type="ECO:0000313" key="2">
    <source>
        <dbReference type="Proteomes" id="UP000579281"/>
    </source>
</evidence>
<reference evidence="1 2" key="1">
    <citation type="submission" date="2020-08" db="EMBL/GenBank/DDBJ databases">
        <title>Genomic Encyclopedia of Type Strains, Phase IV (KMG-IV): sequencing the most valuable type-strain genomes for metagenomic binning, comparative biology and taxonomic classification.</title>
        <authorList>
            <person name="Goeker M."/>
        </authorList>
    </citation>
    <scope>NUCLEOTIDE SEQUENCE [LARGE SCALE GENOMIC DNA]</scope>
    <source>
        <strain evidence="1 2">DSM 103526</strain>
    </source>
</reference>
<protein>
    <recommendedName>
        <fullName evidence="3">MarR family transcriptional regulator</fullName>
    </recommendedName>
</protein>
<dbReference type="EMBL" id="JACHEN010000001">
    <property type="protein sequence ID" value="MBB6214326.1"/>
    <property type="molecule type" value="Genomic_DNA"/>
</dbReference>
<dbReference type="AlphaFoldDB" id="A0A841KLP2"/>
<gene>
    <name evidence="1" type="ORF">HNQ80_000395</name>
</gene>
<evidence type="ECO:0008006" key="3">
    <source>
        <dbReference type="Google" id="ProtNLM"/>
    </source>
</evidence>
<keyword evidence="2" id="KW-1185">Reference proteome</keyword>
<organism evidence="1 2">
    <name type="scientific">Anaerosolibacter carboniphilus</name>
    <dbReference type="NCBI Taxonomy" id="1417629"/>
    <lineage>
        <taxon>Bacteria</taxon>
        <taxon>Bacillati</taxon>
        <taxon>Bacillota</taxon>
        <taxon>Clostridia</taxon>
        <taxon>Peptostreptococcales</taxon>
        <taxon>Thermotaleaceae</taxon>
        <taxon>Anaerosolibacter</taxon>
    </lineage>
</organism>